<dbReference type="CDD" id="cd00190">
    <property type="entry name" value="Tryp_SPc"/>
    <property type="match status" value="1"/>
</dbReference>
<dbReference type="FunFam" id="2.40.10.10:FF:000068">
    <property type="entry name" value="transmembrane protease serine 2"/>
    <property type="match status" value="1"/>
</dbReference>
<feature type="domain" description="Peptidase S1" evidence="5">
    <location>
        <begin position="188"/>
        <end position="423"/>
    </location>
</feature>
<reference evidence="6" key="1">
    <citation type="submission" date="2024-03" db="EMBL/GenBank/DDBJ databases">
        <authorList>
            <person name="Jin J.A."/>
            <person name="King G.A."/>
            <person name="Walker A."/>
        </authorList>
    </citation>
    <scope>NUCLEOTIDE SEQUENCE</scope>
</reference>
<keyword evidence="6" id="KW-0645">Protease</keyword>
<dbReference type="PANTHER" id="PTHR24252:SF7">
    <property type="entry name" value="HYALIN"/>
    <property type="match status" value="1"/>
</dbReference>
<dbReference type="PRINTS" id="PR00722">
    <property type="entry name" value="CHYMOTRYPSIN"/>
</dbReference>
<evidence type="ECO:0000259" key="4">
    <source>
        <dbReference type="PROSITE" id="PS01180"/>
    </source>
</evidence>
<feature type="signal peptide" evidence="3">
    <location>
        <begin position="1"/>
        <end position="18"/>
    </location>
</feature>
<dbReference type="PROSITE" id="PS50240">
    <property type="entry name" value="TRYPSIN_DOM"/>
    <property type="match status" value="1"/>
</dbReference>
<dbReference type="SUPFAM" id="SSF50494">
    <property type="entry name" value="Trypsin-like serine proteases"/>
    <property type="match status" value="1"/>
</dbReference>
<organism evidence="6">
    <name type="scientific">Ectomocoris sp</name>
    <dbReference type="NCBI Taxonomy" id="3104572"/>
    <lineage>
        <taxon>Eukaryota</taxon>
        <taxon>Metazoa</taxon>
        <taxon>Ecdysozoa</taxon>
        <taxon>Arthropoda</taxon>
        <taxon>Hexapoda</taxon>
        <taxon>Insecta</taxon>
        <taxon>Pterygota</taxon>
        <taxon>Neoptera</taxon>
        <taxon>Paraneoptera</taxon>
        <taxon>Hemiptera</taxon>
        <taxon>Heteroptera</taxon>
        <taxon>Panheteroptera</taxon>
        <taxon>Cimicomorpha</taxon>
        <taxon>Reduviidae</taxon>
        <taxon>Peiratinae</taxon>
        <taxon>Ectomocoris</taxon>
    </lineage>
</organism>
<dbReference type="PROSITE" id="PS00134">
    <property type="entry name" value="TRYPSIN_HIS"/>
    <property type="match status" value="1"/>
</dbReference>
<evidence type="ECO:0000256" key="2">
    <source>
        <dbReference type="PROSITE-ProRule" id="PRU00059"/>
    </source>
</evidence>
<feature type="chain" id="PRO_5044190000" evidence="3">
    <location>
        <begin position="19"/>
        <end position="439"/>
    </location>
</feature>
<feature type="domain" description="CUB" evidence="4">
    <location>
        <begin position="18"/>
        <end position="143"/>
    </location>
</feature>
<dbReference type="AlphaFoldDB" id="A0AB38ZE87"/>
<dbReference type="GO" id="GO:0006508">
    <property type="term" value="P:proteolysis"/>
    <property type="evidence" value="ECO:0007669"/>
    <property type="project" value="UniProtKB-KW"/>
</dbReference>
<proteinExistence type="evidence at transcript level"/>
<dbReference type="Pfam" id="PF00089">
    <property type="entry name" value="Trypsin"/>
    <property type="match status" value="1"/>
</dbReference>
<sequence length="439" mass="49414">MLIIVSIFISSLAGFVQCDDGYKHFDVKKKLKLYEPPIKVQNYHYPNDAPAAIMQTWKFSSYPWIRLKFSCTTFKVPQNPPCENYFMEIKNGAEVKKYCGEVNDLIVYSTMHELEIKFKTGKLLGGGKFNCEIVGYNPEFTTIAPPTTTQSYLNFKSIEIDSSEFGVTPGKKGTTCTCGWTNKPTKRIIGGKEAEPNEYPFMAALISKEVGLPFCGVSIITKYHGLTAAHCTDKLLKYEVEGAILVGEHDYTKDSTRVDVYDIAEIIQHRDYTNDTHVNDISLLRTKLEIKFNPFIGRVCLPTKRLNLDHQYVKMLGWGRTDPNGESSPVLRKINIRIVPIKDCLDVWSKFIPENNPKHLCTFAKNKTTCQGDSGGPAIWLDPETNRYTQVGLTSFGLNCSPNIPSVKTEVAAHLDWIHFHIKASTPKGQIAEVCTKDS</sequence>
<name>A0AB38ZE87_9HEMI</name>
<dbReference type="InterPro" id="IPR001254">
    <property type="entry name" value="Trypsin_dom"/>
</dbReference>
<evidence type="ECO:0000256" key="1">
    <source>
        <dbReference type="ARBA" id="ARBA00023157"/>
    </source>
</evidence>
<keyword evidence="1 2" id="KW-1015">Disulfide bond</keyword>
<keyword evidence="3" id="KW-0732">Signal</keyword>
<keyword evidence="6" id="KW-0378">Hydrolase</keyword>
<dbReference type="InterPro" id="IPR001314">
    <property type="entry name" value="Peptidase_S1A"/>
</dbReference>
<dbReference type="InterPro" id="IPR035914">
    <property type="entry name" value="Sperma_CUB_dom_sf"/>
</dbReference>
<dbReference type="InterPro" id="IPR000859">
    <property type="entry name" value="CUB_dom"/>
</dbReference>
<dbReference type="Pfam" id="PF00431">
    <property type="entry name" value="CUB"/>
    <property type="match status" value="1"/>
</dbReference>
<evidence type="ECO:0000313" key="6">
    <source>
        <dbReference type="EMBL" id="WXH71724.1"/>
    </source>
</evidence>
<dbReference type="InterPro" id="IPR043504">
    <property type="entry name" value="Peptidase_S1_PA_chymotrypsin"/>
</dbReference>
<dbReference type="InterPro" id="IPR009003">
    <property type="entry name" value="Peptidase_S1_PA"/>
</dbReference>
<evidence type="ECO:0000256" key="3">
    <source>
        <dbReference type="SAM" id="SignalP"/>
    </source>
</evidence>
<dbReference type="Gene3D" id="2.40.10.10">
    <property type="entry name" value="Trypsin-like serine proteases"/>
    <property type="match status" value="1"/>
</dbReference>
<evidence type="ECO:0000259" key="5">
    <source>
        <dbReference type="PROSITE" id="PS50240"/>
    </source>
</evidence>
<comment type="caution">
    <text evidence="2">Lacks conserved residue(s) required for the propagation of feature annotation.</text>
</comment>
<dbReference type="PROSITE" id="PS01180">
    <property type="entry name" value="CUB"/>
    <property type="match status" value="1"/>
</dbReference>
<dbReference type="SMART" id="SM00020">
    <property type="entry name" value="Tryp_SPc"/>
    <property type="match status" value="1"/>
</dbReference>
<protein>
    <submittedName>
        <fullName evidence="6">Venom S1 protease with CUB domain 3</fullName>
    </submittedName>
</protein>
<dbReference type="InterPro" id="IPR018114">
    <property type="entry name" value="TRYPSIN_HIS"/>
</dbReference>
<dbReference type="SUPFAM" id="SSF49854">
    <property type="entry name" value="Spermadhesin, CUB domain"/>
    <property type="match status" value="1"/>
</dbReference>
<dbReference type="GO" id="GO:0004252">
    <property type="term" value="F:serine-type endopeptidase activity"/>
    <property type="evidence" value="ECO:0007669"/>
    <property type="project" value="InterPro"/>
</dbReference>
<dbReference type="Gene3D" id="2.60.120.290">
    <property type="entry name" value="Spermadhesin, CUB domain"/>
    <property type="match status" value="1"/>
</dbReference>
<feature type="disulfide bond" evidence="2">
    <location>
        <begin position="82"/>
        <end position="99"/>
    </location>
</feature>
<dbReference type="EMBL" id="PP510799">
    <property type="protein sequence ID" value="WXH71724.1"/>
    <property type="molecule type" value="mRNA"/>
</dbReference>
<dbReference type="PANTHER" id="PTHR24252">
    <property type="entry name" value="ACROSIN-RELATED"/>
    <property type="match status" value="1"/>
</dbReference>
<accession>A0AB38ZE87</accession>